<comment type="caution">
    <text evidence="1">The sequence shown here is derived from an EMBL/GenBank/DDBJ whole genome shotgun (WGS) entry which is preliminary data.</text>
</comment>
<proteinExistence type="predicted"/>
<evidence type="ECO:0000313" key="1">
    <source>
        <dbReference type="EMBL" id="MDX8000810.1"/>
    </source>
</evidence>
<gene>
    <name evidence="1" type="ORF">FE394_16855</name>
</gene>
<dbReference type="RefSeq" id="WP_319927526.1">
    <property type="nucleotide sequence ID" value="NZ_VCDP01000087.1"/>
</dbReference>
<protein>
    <submittedName>
        <fullName evidence="1">Excisionase</fullName>
    </submittedName>
</protein>
<reference evidence="2" key="1">
    <citation type="journal article" date="2024" name="Toxins">
        <title>Genome Sequence Analysis of Native Xenorhabdus Strains Isolated from Entomopathogenic Nematodes in Argentina.</title>
        <authorList>
            <person name="Palma L."/>
            <person name="Frizzo L."/>
            <person name="Kaiser S."/>
            <person name="Berry C."/>
            <person name="Caballero P."/>
            <person name="Bode H.B."/>
            <person name="Del Valle E.E."/>
        </authorList>
    </citation>
    <scope>NUCLEOTIDE SEQUENCE [LARGE SCALE GENOMIC DNA]</scope>
    <source>
        <strain evidence="2">Reich</strain>
    </source>
</reference>
<accession>A0ABU4SQ72</accession>
<name>A0ABU4SQ72_9GAMM</name>
<evidence type="ECO:0000313" key="2">
    <source>
        <dbReference type="Proteomes" id="UP001271640"/>
    </source>
</evidence>
<organism evidence="1 2">
    <name type="scientific">Xenorhabdus littoralis</name>
    <dbReference type="NCBI Taxonomy" id="2582835"/>
    <lineage>
        <taxon>Bacteria</taxon>
        <taxon>Pseudomonadati</taxon>
        <taxon>Pseudomonadota</taxon>
        <taxon>Gammaproteobacteria</taxon>
        <taxon>Enterobacterales</taxon>
        <taxon>Morganellaceae</taxon>
        <taxon>Xenorhabdus</taxon>
    </lineage>
</organism>
<dbReference type="Gene3D" id="1.10.238.160">
    <property type="match status" value="1"/>
</dbReference>
<dbReference type="Proteomes" id="UP001271640">
    <property type="component" value="Unassembled WGS sequence"/>
</dbReference>
<keyword evidence="2" id="KW-1185">Reference proteome</keyword>
<sequence length="64" mass="7756">MNRTELHPDSWVDLNFIMNDTGFKKTFIYERIKDGTLEKPNKIHGRSRWKYSTHLEFKNKLLSE</sequence>
<dbReference type="EMBL" id="VCDP01000087">
    <property type="protein sequence ID" value="MDX8000810.1"/>
    <property type="molecule type" value="Genomic_DNA"/>
</dbReference>